<dbReference type="OrthoDB" id="17687at2759"/>
<reference evidence="1 2" key="1">
    <citation type="submission" date="2018-11" db="EMBL/GenBank/DDBJ databases">
        <authorList>
            <consortium name="Pathogen Informatics"/>
        </authorList>
    </citation>
    <scope>NUCLEOTIDE SEQUENCE [LARGE SCALE GENOMIC DNA]</scope>
</reference>
<organism evidence="1 2">
    <name type="scientific">Rodentolepis nana</name>
    <name type="common">Dwarf tapeworm</name>
    <name type="synonym">Hymenolepis nana</name>
    <dbReference type="NCBI Taxonomy" id="102285"/>
    <lineage>
        <taxon>Eukaryota</taxon>
        <taxon>Metazoa</taxon>
        <taxon>Spiralia</taxon>
        <taxon>Lophotrochozoa</taxon>
        <taxon>Platyhelminthes</taxon>
        <taxon>Cestoda</taxon>
        <taxon>Eucestoda</taxon>
        <taxon>Cyclophyllidea</taxon>
        <taxon>Hymenolepididae</taxon>
        <taxon>Rodentolepis</taxon>
    </lineage>
</organism>
<evidence type="ECO:0000313" key="2">
    <source>
        <dbReference type="Proteomes" id="UP000278807"/>
    </source>
</evidence>
<sequence>MALELLRLHLPIFSGSLEREEITNTLLHLSHFFNRLSSESSSPNIRYTLTSPELSLRLFFPDGHEKPVTVEQLLKSARFNFGGTITFERIEELRMACRLRVIHALSDSSVREAIRFLQPQLSTRPEDLAAVCFAYREHYVTSRYYRIQQAQPAVQYGQVSSLNRPSYDMHRIDADQFSSLFRSQAPSTWTFLALPLFRLLDADLDNLINMRDYAWLLLLIASSDYRRKLRLLFTVHSPDYILPEDRNGFWDRRSSASSLSNNSSPPIVECAEELTEETTVVGIMKEEGSKCDPSSAPEFRSRKDSFRFINVQYTGPEALEAPAALTKPSFIDLLKTINFILLNDRKSEHDLLHALARLGQQCQITVTRRNSTLAAESGAEPEWKIEFNDFQNAVYCIPELVLAFSQPITLASRINRNGDDLAPTT</sequence>
<accession>A0A3P7UYK2</accession>
<dbReference type="Proteomes" id="UP000278807">
    <property type="component" value="Unassembled WGS sequence"/>
</dbReference>
<dbReference type="SUPFAM" id="SSF47473">
    <property type="entry name" value="EF-hand"/>
    <property type="match status" value="1"/>
</dbReference>
<dbReference type="AlphaFoldDB" id="A0A3P7UYK2"/>
<dbReference type="InterPro" id="IPR011992">
    <property type="entry name" value="EF-hand-dom_pair"/>
</dbReference>
<name>A0A3P7UYK2_RODNA</name>
<gene>
    <name evidence="1" type="ORF">HNAJ_LOCUS2372</name>
</gene>
<keyword evidence="2" id="KW-1185">Reference proteome</keyword>
<protein>
    <recommendedName>
        <fullName evidence="3">EF-hand domain-containing protein</fullName>
    </recommendedName>
</protein>
<evidence type="ECO:0008006" key="3">
    <source>
        <dbReference type="Google" id="ProtNLM"/>
    </source>
</evidence>
<evidence type="ECO:0000313" key="1">
    <source>
        <dbReference type="EMBL" id="VDN98231.1"/>
    </source>
</evidence>
<dbReference type="EMBL" id="UZAE01001144">
    <property type="protein sequence ID" value="VDN98231.1"/>
    <property type="molecule type" value="Genomic_DNA"/>
</dbReference>
<proteinExistence type="predicted"/>